<evidence type="ECO:0000256" key="9">
    <source>
        <dbReference type="SAM" id="SignalP"/>
    </source>
</evidence>
<reference evidence="11 12" key="1">
    <citation type="submission" date="2019-02" db="EMBL/GenBank/DDBJ databases">
        <title>Deep-cultivation of Planctomycetes and their phenomic and genomic characterization uncovers novel biology.</title>
        <authorList>
            <person name="Wiegand S."/>
            <person name="Jogler M."/>
            <person name="Boedeker C."/>
            <person name="Pinto D."/>
            <person name="Vollmers J."/>
            <person name="Rivas-Marin E."/>
            <person name="Kohn T."/>
            <person name="Peeters S.H."/>
            <person name="Heuer A."/>
            <person name="Rast P."/>
            <person name="Oberbeckmann S."/>
            <person name="Bunk B."/>
            <person name="Jeske O."/>
            <person name="Meyerdierks A."/>
            <person name="Storesund J.E."/>
            <person name="Kallscheuer N."/>
            <person name="Luecker S."/>
            <person name="Lage O.M."/>
            <person name="Pohl T."/>
            <person name="Merkel B.J."/>
            <person name="Hornburger P."/>
            <person name="Mueller R.-W."/>
            <person name="Bruemmer F."/>
            <person name="Labrenz M."/>
            <person name="Spormann A.M."/>
            <person name="Op den Camp H."/>
            <person name="Overmann J."/>
            <person name="Amann R."/>
            <person name="Jetten M.S.M."/>
            <person name="Mascher T."/>
            <person name="Medema M.H."/>
            <person name="Devos D.P."/>
            <person name="Kaster A.-K."/>
            <person name="Ovreas L."/>
            <person name="Rohde M."/>
            <person name="Galperin M.Y."/>
            <person name="Jogler C."/>
        </authorList>
    </citation>
    <scope>NUCLEOTIDE SEQUENCE [LARGE SCALE GENOMIC DNA]</scope>
    <source>
        <strain evidence="11 12">CA12</strain>
    </source>
</reference>
<dbReference type="Pfam" id="PF00482">
    <property type="entry name" value="T2SSF"/>
    <property type="match status" value="2"/>
</dbReference>
<evidence type="ECO:0000313" key="12">
    <source>
        <dbReference type="Proteomes" id="UP000318741"/>
    </source>
</evidence>
<dbReference type="AlphaFoldDB" id="A0A517PDS0"/>
<feature type="signal peptide" evidence="9">
    <location>
        <begin position="1"/>
        <end position="22"/>
    </location>
</feature>
<dbReference type="EMBL" id="CP036265">
    <property type="protein sequence ID" value="QDT17517.1"/>
    <property type="molecule type" value="Genomic_DNA"/>
</dbReference>
<evidence type="ECO:0000256" key="3">
    <source>
        <dbReference type="ARBA" id="ARBA00022475"/>
    </source>
</evidence>
<organism evidence="11 12">
    <name type="scientific">Alienimonas californiensis</name>
    <dbReference type="NCBI Taxonomy" id="2527989"/>
    <lineage>
        <taxon>Bacteria</taxon>
        <taxon>Pseudomonadati</taxon>
        <taxon>Planctomycetota</taxon>
        <taxon>Planctomycetia</taxon>
        <taxon>Planctomycetales</taxon>
        <taxon>Planctomycetaceae</taxon>
        <taxon>Alienimonas</taxon>
    </lineage>
</organism>
<sequence precursor="true">MRPMFSRRLPLATLARLCRSLATLLDSGVTLTKALSVAGSKSGDHRLSKRLAEVTSGVKRGEELHVAFAGTEGAFPRLFLELVQIAEGTGHLPEVLRSLADHYDNLLRLKKAFLAQIAWPIFQLAVAVLVIGFVIWLLGQIGDGETDTLGLGLIGGTGAAIWFGTAGALVGGGVLLYQLGKQSLRWRRSVDAALLRVPVIGGCLQNFALARFSWAFALTQNAGMDVRNSLTASLNATENGAYAAAAPQVWAEISAGGELTEALASTHLFPAQYLSMVDVAEASGSVPEMLDRISPDLEADARRSLTVLSAAVGWLVWSLVAGFIIFLIFSIIFRYLSMLDAAASGNLDAF</sequence>
<evidence type="ECO:0000256" key="2">
    <source>
        <dbReference type="ARBA" id="ARBA00005745"/>
    </source>
</evidence>
<accession>A0A517PDS0</accession>
<gene>
    <name evidence="11" type="primary">epsF_4</name>
    <name evidence="11" type="ORF">CA12_36430</name>
</gene>
<evidence type="ECO:0000256" key="8">
    <source>
        <dbReference type="SAM" id="Phobius"/>
    </source>
</evidence>
<dbReference type="Gene3D" id="1.20.81.30">
    <property type="entry name" value="Type II secretion system (T2SS), domain F"/>
    <property type="match status" value="2"/>
</dbReference>
<comment type="similarity">
    <text evidence="2">Belongs to the GSP F family.</text>
</comment>
<dbReference type="PANTHER" id="PTHR30012">
    <property type="entry name" value="GENERAL SECRETION PATHWAY PROTEIN"/>
    <property type="match status" value="1"/>
</dbReference>
<dbReference type="InterPro" id="IPR003004">
    <property type="entry name" value="GspF/PilC"/>
</dbReference>
<feature type="transmembrane region" description="Helical" evidence="8">
    <location>
        <begin position="117"/>
        <end position="139"/>
    </location>
</feature>
<evidence type="ECO:0000256" key="7">
    <source>
        <dbReference type="ARBA" id="ARBA00023136"/>
    </source>
</evidence>
<dbReference type="InterPro" id="IPR018076">
    <property type="entry name" value="T2SS_GspF_dom"/>
</dbReference>
<dbReference type="KEGG" id="acaf:CA12_36430"/>
<evidence type="ECO:0000256" key="5">
    <source>
        <dbReference type="ARBA" id="ARBA00022692"/>
    </source>
</evidence>
<keyword evidence="12" id="KW-1185">Reference proteome</keyword>
<evidence type="ECO:0000256" key="1">
    <source>
        <dbReference type="ARBA" id="ARBA00004429"/>
    </source>
</evidence>
<feature type="transmembrane region" description="Helical" evidence="8">
    <location>
        <begin position="159"/>
        <end position="179"/>
    </location>
</feature>
<dbReference type="FunFam" id="1.20.81.30:FF:000001">
    <property type="entry name" value="Type II secretion system protein F"/>
    <property type="match status" value="1"/>
</dbReference>
<dbReference type="Proteomes" id="UP000318741">
    <property type="component" value="Chromosome"/>
</dbReference>
<feature type="chain" id="PRO_5021850073" evidence="9">
    <location>
        <begin position="23"/>
        <end position="350"/>
    </location>
</feature>
<dbReference type="InterPro" id="IPR042094">
    <property type="entry name" value="T2SS_GspF_sf"/>
</dbReference>
<dbReference type="GO" id="GO:0005886">
    <property type="term" value="C:plasma membrane"/>
    <property type="evidence" value="ECO:0007669"/>
    <property type="project" value="UniProtKB-SubCell"/>
</dbReference>
<keyword evidence="7 8" id="KW-0472">Membrane</keyword>
<keyword evidence="5 8" id="KW-0812">Transmembrane</keyword>
<proteinExistence type="inferred from homology"/>
<keyword evidence="3" id="KW-1003">Cell membrane</keyword>
<feature type="transmembrane region" description="Helical" evidence="8">
    <location>
        <begin position="312"/>
        <end position="336"/>
    </location>
</feature>
<evidence type="ECO:0000313" key="11">
    <source>
        <dbReference type="EMBL" id="QDT17517.1"/>
    </source>
</evidence>
<evidence type="ECO:0000259" key="10">
    <source>
        <dbReference type="Pfam" id="PF00482"/>
    </source>
</evidence>
<protein>
    <submittedName>
        <fullName evidence="11">Type II secretion system protein F</fullName>
    </submittedName>
</protein>
<evidence type="ECO:0000256" key="6">
    <source>
        <dbReference type="ARBA" id="ARBA00022989"/>
    </source>
</evidence>
<name>A0A517PDS0_9PLAN</name>
<keyword evidence="9" id="KW-0732">Signal</keyword>
<keyword evidence="4" id="KW-0997">Cell inner membrane</keyword>
<evidence type="ECO:0000256" key="4">
    <source>
        <dbReference type="ARBA" id="ARBA00022519"/>
    </source>
</evidence>
<keyword evidence="6 8" id="KW-1133">Transmembrane helix</keyword>
<dbReference type="PANTHER" id="PTHR30012:SF0">
    <property type="entry name" value="TYPE II SECRETION SYSTEM PROTEIN F-RELATED"/>
    <property type="match status" value="1"/>
</dbReference>
<feature type="domain" description="Type II secretion system protein GspF" evidence="10">
    <location>
        <begin position="18"/>
        <end position="136"/>
    </location>
</feature>
<comment type="subcellular location">
    <subcellularLocation>
        <location evidence="1">Cell inner membrane</location>
        <topology evidence="1">Multi-pass membrane protein</topology>
    </subcellularLocation>
</comment>
<feature type="domain" description="Type II secretion system protein GspF" evidence="10">
    <location>
        <begin position="216"/>
        <end position="332"/>
    </location>
</feature>